<evidence type="ECO:0000259" key="2">
    <source>
        <dbReference type="Pfam" id="PF13193"/>
    </source>
</evidence>
<dbReference type="STRING" id="200991.AUC31_05895"/>
<feature type="domain" description="AMP-dependent synthetase/ligase" evidence="1">
    <location>
        <begin position="9"/>
        <end position="368"/>
    </location>
</feature>
<dbReference type="NCBIfam" id="NF004837">
    <property type="entry name" value="PRK06187.1"/>
    <property type="match status" value="1"/>
</dbReference>
<dbReference type="SUPFAM" id="SSF56801">
    <property type="entry name" value="Acetyl-CoA synthetase-like"/>
    <property type="match status" value="1"/>
</dbReference>
<dbReference type="InterPro" id="IPR025110">
    <property type="entry name" value="AMP-bd_C"/>
</dbReference>
<evidence type="ECO:0000313" key="3">
    <source>
        <dbReference type="EMBL" id="ALS74783.1"/>
    </source>
</evidence>
<dbReference type="EMBL" id="CP013659">
    <property type="protein sequence ID" value="ALS74783.1"/>
    <property type="molecule type" value="Genomic_DNA"/>
</dbReference>
<keyword evidence="4" id="KW-1185">Reference proteome</keyword>
<dbReference type="InterPro" id="IPR000873">
    <property type="entry name" value="AMP-dep_synth/lig_dom"/>
</dbReference>
<gene>
    <name evidence="3" type="ORF">AUC31_05895</name>
</gene>
<dbReference type="Proteomes" id="UP000067683">
    <property type="component" value="Chromosome"/>
</dbReference>
<evidence type="ECO:0000259" key="1">
    <source>
        <dbReference type="Pfam" id="PF00501"/>
    </source>
</evidence>
<dbReference type="InterPro" id="IPR042099">
    <property type="entry name" value="ANL_N_sf"/>
</dbReference>
<dbReference type="Gene3D" id="3.30.300.30">
    <property type="match status" value="1"/>
</dbReference>
<protein>
    <submittedName>
        <fullName evidence="3">Long-chain fatty acid--CoA ligase</fullName>
    </submittedName>
</protein>
<name>A0A0U2XDB8_9BACL</name>
<dbReference type="PROSITE" id="PS00455">
    <property type="entry name" value="AMP_BINDING"/>
    <property type="match status" value="1"/>
</dbReference>
<dbReference type="InterPro" id="IPR050237">
    <property type="entry name" value="ATP-dep_AMP-bd_enzyme"/>
</dbReference>
<feature type="domain" description="AMP-binding enzyme C-terminal" evidence="2">
    <location>
        <begin position="418"/>
        <end position="493"/>
    </location>
</feature>
<sequence length="517" mass="57839">MNITTSLTMNATRQPNLLALNFEGKSYTYQELNAEVNRLANGLVREGISKGDKVALFMKNSDAYVIAFFAALKAGGVVVPVNYRLNAEEAGYLFGQSDAVYVFCDNEFESLVAEAKELDDLLHQVVVYPKAQVEAHLSWDEALDNDRSEPKVEILPEDDAEILYTSGTTGPPKGALFDHQRIVNVSTSFILGTGVNHDDRLLHAAPFFHPSQLNLFLVTGVMLGIPQTILREFATRDVVDAIHQDGCSVFFGMPDMYHALMEAPEIANYNLGTIRKCMYGTDPMPNGLVARAMKFFGHEQFYNLCFLTEGGPGGVYLLPSEHAHKEGAGGKSMYMTHVRVVDEEMNDVAPGQVGEFIMRGETIMKSYYNMPEETEEAFRDGWLLTGDLATIDEDGYITLVDRKSDRIISAGNNIYSIEIEQVLNRHPQVQEAATVGIPEEEWGEIVGVVIVPKDGAPIDEVALSEYLLEHLPQHKAPKKFRFADELPRNASGKILKYQLRELHISEYTWFRHTFIER</sequence>
<dbReference type="GO" id="GO:0016878">
    <property type="term" value="F:acid-thiol ligase activity"/>
    <property type="evidence" value="ECO:0007669"/>
    <property type="project" value="UniProtKB-ARBA"/>
</dbReference>
<accession>A0A0U2XDB8</accession>
<dbReference type="KEGG" id="prt:AUC31_05895"/>
<dbReference type="InterPro" id="IPR020845">
    <property type="entry name" value="AMP-binding_CS"/>
</dbReference>
<dbReference type="AlphaFoldDB" id="A0A0U2XDB8"/>
<keyword evidence="3" id="KW-0436">Ligase</keyword>
<dbReference type="PANTHER" id="PTHR43767">
    <property type="entry name" value="LONG-CHAIN-FATTY-ACID--COA LIGASE"/>
    <property type="match status" value="1"/>
</dbReference>
<evidence type="ECO:0000313" key="4">
    <source>
        <dbReference type="Proteomes" id="UP000067683"/>
    </source>
</evidence>
<dbReference type="InterPro" id="IPR045851">
    <property type="entry name" value="AMP-bd_C_sf"/>
</dbReference>
<dbReference type="Pfam" id="PF13193">
    <property type="entry name" value="AMP-binding_C"/>
    <property type="match status" value="1"/>
</dbReference>
<dbReference type="OrthoDB" id="9803968at2"/>
<dbReference type="RefSeq" id="WP_058381490.1">
    <property type="nucleotide sequence ID" value="NZ_CP013659.2"/>
</dbReference>
<proteinExistence type="predicted"/>
<dbReference type="PANTHER" id="PTHR43767:SF1">
    <property type="entry name" value="NONRIBOSOMAL PEPTIDE SYNTHASE PES1 (EUROFUNG)-RELATED"/>
    <property type="match status" value="1"/>
</dbReference>
<organism evidence="3 4">
    <name type="scientific">Planococcus rifietoensis</name>
    <dbReference type="NCBI Taxonomy" id="200991"/>
    <lineage>
        <taxon>Bacteria</taxon>
        <taxon>Bacillati</taxon>
        <taxon>Bacillota</taxon>
        <taxon>Bacilli</taxon>
        <taxon>Bacillales</taxon>
        <taxon>Caryophanaceae</taxon>
        <taxon>Planococcus</taxon>
    </lineage>
</organism>
<dbReference type="Gene3D" id="3.40.50.12780">
    <property type="entry name" value="N-terminal domain of ligase-like"/>
    <property type="match status" value="1"/>
</dbReference>
<dbReference type="Pfam" id="PF00501">
    <property type="entry name" value="AMP-binding"/>
    <property type="match status" value="1"/>
</dbReference>
<reference evidence="3" key="1">
    <citation type="submission" date="2016-01" db="EMBL/GenBank/DDBJ databases">
        <title>Complete genome of Planococcus rifietoensis type strain M8.</title>
        <authorList>
            <person name="See-Too W.S."/>
        </authorList>
    </citation>
    <scope>NUCLEOTIDE SEQUENCE [LARGE SCALE GENOMIC DNA]</scope>
    <source>
        <strain evidence="3">M8</strain>
    </source>
</reference>